<sequence>MGWYESIFGGKAADPLEKLDPKLREFLDKESPVKLQKAQEEERQRREQQQKQEADAKAAAAAQKTDSQSSSSTSSSAAADKPNVVPKESLYQDGRYAHLWKNYRPLDEIESESKTDHEKLQDVLEAYKSRKEQIGRAALENCALEQFEWRDCMNNGSWEAKLTMCSKKVKKFERCYSMQARLLKTLGYLSTYDRPPSVDEDIQMHADALYHRMIEQEEAIEKAKAEKRPIPQFAPLPIKPIIAAEDDKFQLSQEQRKEMQQRLAKIPEAERAMEEEAIKAEYRAKAEVGHKIQDLWKENEKDREKRKKEGQETILDKVSGMWKGNGGNDK</sequence>
<dbReference type="Proteomes" id="UP000515153">
    <property type="component" value="Unplaced"/>
</dbReference>
<evidence type="ECO:0000256" key="1">
    <source>
        <dbReference type="SAM" id="MobiDB-lite"/>
    </source>
</evidence>
<name>A0A6P8BJS0_PYRGI</name>
<organism evidence="2 3">
    <name type="scientific">Pyricularia grisea</name>
    <name type="common">Crabgrass-specific blast fungus</name>
    <name type="synonym">Magnaporthe grisea</name>
    <dbReference type="NCBI Taxonomy" id="148305"/>
    <lineage>
        <taxon>Eukaryota</taxon>
        <taxon>Fungi</taxon>
        <taxon>Dikarya</taxon>
        <taxon>Ascomycota</taxon>
        <taxon>Pezizomycotina</taxon>
        <taxon>Sordariomycetes</taxon>
        <taxon>Sordariomycetidae</taxon>
        <taxon>Magnaporthales</taxon>
        <taxon>Pyriculariaceae</taxon>
        <taxon>Pyricularia</taxon>
    </lineage>
</organism>
<accession>A0A6P8BJS0</accession>
<evidence type="ECO:0000313" key="2">
    <source>
        <dbReference type="Proteomes" id="UP000515153"/>
    </source>
</evidence>
<reference evidence="3" key="1">
    <citation type="journal article" date="2019" name="Mol. Biol. Evol.">
        <title>Blast fungal genomes show frequent chromosomal changes, gene gains and losses, and effector gene turnover.</title>
        <authorList>
            <person name="Gomez Luciano L.B."/>
            <person name="Jason Tsai I."/>
            <person name="Chuma I."/>
            <person name="Tosa Y."/>
            <person name="Chen Y.H."/>
            <person name="Li J.Y."/>
            <person name="Li M.Y."/>
            <person name="Jade Lu M.Y."/>
            <person name="Nakayashiki H."/>
            <person name="Li W.H."/>
        </authorList>
    </citation>
    <scope>NUCLEOTIDE SEQUENCE</scope>
    <source>
        <strain evidence="3">NI907</strain>
    </source>
</reference>
<reference evidence="3" key="2">
    <citation type="submission" date="2019-10" db="EMBL/GenBank/DDBJ databases">
        <authorList>
            <consortium name="NCBI Genome Project"/>
        </authorList>
    </citation>
    <scope>NUCLEOTIDE SEQUENCE</scope>
    <source>
        <strain evidence="3">NI907</strain>
    </source>
</reference>
<evidence type="ECO:0000313" key="3">
    <source>
        <dbReference type="RefSeq" id="XP_030987249.1"/>
    </source>
</evidence>
<reference evidence="3" key="3">
    <citation type="submission" date="2025-08" db="UniProtKB">
        <authorList>
            <consortium name="RefSeq"/>
        </authorList>
    </citation>
    <scope>IDENTIFICATION</scope>
    <source>
        <strain evidence="3">NI907</strain>
    </source>
</reference>
<feature type="region of interest" description="Disordered" evidence="1">
    <location>
        <begin position="27"/>
        <end position="86"/>
    </location>
</feature>
<feature type="region of interest" description="Disordered" evidence="1">
    <location>
        <begin position="289"/>
        <end position="330"/>
    </location>
</feature>
<proteinExistence type="predicted"/>
<dbReference type="GeneID" id="41955311"/>
<evidence type="ECO:0008006" key="4">
    <source>
        <dbReference type="Google" id="ProtNLM"/>
    </source>
</evidence>
<dbReference type="KEGG" id="pgri:PgNI_00315"/>
<dbReference type="AlphaFoldDB" id="A0A6P8BJS0"/>
<feature type="compositionally biased region" description="Basic and acidic residues" evidence="1">
    <location>
        <begin position="289"/>
        <end position="315"/>
    </location>
</feature>
<feature type="compositionally biased region" description="Low complexity" evidence="1">
    <location>
        <begin position="57"/>
        <end position="81"/>
    </location>
</feature>
<gene>
    <name evidence="3" type="ORF">PgNI_00315</name>
</gene>
<protein>
    <recommendedName>
        <fullName evidence="4">Autophagy protein</fullName>
    </recommendedName>
</protein>
<dbReference type="RefSeq" id="XP_030987249.1">
    <property type="nucleotide sequence ID" value="XM_031120397.1"/>
</dbReference>
<keyword evidence="2" id="KW-1185">Reference proteome</keyword>
<feature type="compositionally biased region" description="Basic and acidic residues" evidence="1">
    <location>
        <begin position="27"/>
        <end position="56"/>
    </location>
</feature>